<feature type="transmembrane region" description="Helical" evidence="11">
    <location>
        <begin position="42"/>
        <end position="62"/>
    </location>
</feature>
<accession>A0A6P5FSF5</accession>
<evidence type="ECO:0000256" key="11">
    <source>
        <dbReference type="SAM" id="Phobius"/>
    </source>
</evidence>
<evidence type="ECO:0000313" key="14">
    <source>
        <dbReference type="RefSeq" id="XP_020099236.1"/>
    </source>
</evidence>
<keyword evidence="8 11" id="KW-1133">Transmembrane helix</keyword>
<evidence type="ECO:0000313" key="13">
    <source>
        <dbReference type="Proteomes" id="UP000515123"/>
    </source>
</evidence>
<dbReference type="GO" id="GO:0140575">
    <property type="term" value="F:transmembrane monodehydroascorbate reductase activity"/>
    <property type="evidence" value="ECO:0007669"/>
    <property type="project" value="InterPro"/>
</dbReference>
<feature type="domain" description="Cytochrome b561" evidence="12">
    <location>
        <begin position="48"/>
        <end position="246"/>
    </location>
</feature>
<reference evidence="13" key="1">
    <citation type="journal article" date="2015" name="Nat. Genet.">
        <title>The pineapple genome and the evolution of CAM photosynthesis.</title>
        <authorList>
            <person name="Ming R."/>
            <person name="VanBuren R."/>
            <person name="Wai C.M."/>
            <person name="Tang H."/>
            <person name="Schatz M.C."/>
            <person name="Bowers J.E."/>
            <person name="Lyons E."/>
            <person name="Wang M.L."/>
            <person name="Chen J."/>
            <person name="Biggers E."/>
            <person name="Zhang J."/>
            <person name="Huang L."/>
            <person name="Zhang L."/>
            <person name="Miao W."/>
            <person name="Zhang J."/>
            <person name="Ye Z."/>
            <person name="Miao C."/>
            <person name="Lin Z."/>
            <person name="Wang H."/>
            <person name="Zhou H."/>
            <person name="Yim W.C."/>
            <person name="Priest H.D."/>
            <person name="Zheng C."/>
            <person name="Woodhouse M."/>
            <person name="Edger P.P."/>
            <person name="Guyot R."/>
            <person name="Guo H.B."/>
            <person name="Guo H."/>
            <person name="Zheng G."/>
            <person name="Singh R."/>
            <person name="Sharma A."/>
            <person name="Min X."/>
            <person name="Zheng Y."/>
            <person name="Lee H."/>
            <person name="Gurtowski J."/>
            <person name="Sedlazeck F.J."/>
            <person name="Harkess A."/>
            <person name="McKain M.R."/>
            <person name="Liao Z."/>
            <person name="Fang J."/>
            <person name="Liu J."/>
            <person name="Zhang X."/>
            <person name="Zhang Q."/>
            <person name="Hu W."/>
            <person name="Qin Y."/>
            <person name="Wang K."/>
            <person name="Chen L.Y."/>
            <person name="Shirley N."/>
            <person name="Lin Y.R."/>
            <person name="Liu L.Y."/>
            <person name="Hernandez A.G."/>
            <person name="Wright C.L."/>
            <person name="Bulone V."/>
            <person name="Tuskan G.A."/>
            <person name="Heath K."/>
            <person name="Zee F."/>
            <person name="Moore P.H."/>
            <person name="Sunkar R."/>
            <person name="Leebens-Mack J.H."/>
            <person name="Mockler T."/>
            <person name="Bennetzen J.L."/>
            <person name="Freeling M."/>
            <person name="Sankoff D."/>
            <person name="Paterson A.H."/>
            <person name="Zhu X."/>
            <person name="Yang X."/>
            <person name="Smith J.A."/>
            <person name="Cushman J.C."/>
            <person name="Paull R.E."/>
            <person name="Yu Q."/>
        </authorList>
    </citation>
    <scope>NUCLEOTIDE SEQUENCE [LARGE SCALE GENOMIC DNA]</scope>
    <source>
        <strain evidence="13">cv. F153</strain>
    </source>
</reference>
<dbReference type="SMART" id="SM00665">
    <property type="entry name" value="B561"/>
    <property type="match status" value="1"/>
</dbReference>
<feature type="transmembrane region" description="Helical" evidence="11">
    <location>
        <begin position="131"/>
        <end position="155"/>
    </location>
</feature>
<keyword evidence="5 11" id="KW-0812">Transmembrane</keyword>
<evidence type="ECO:0000256" key="1">
    <source>
        <dbReference type="ARBA" id="ARBA00001970"/>
    </source>
</evidence>
<comment type="subcellular location">
    <subcellularLocation>
        <location evidence="2">Membrane</location>
        <topology evidence="2">Multi-pass membrane protein</topology>
    </subcellularLocation>
</comment>
<dbReference type="PANTHER" id="PTHR15422">
    <property type="entry name" value="OS05G0565100 PROTEIN"/>
    <property type="match status" value="1"/>
</dbReference>
<keyword evidence="4" id="KW-0349">Heme</keyword>
<dbReference type="RefSeq" id="XP_020099236.1">
    <property type="nucleotide sequence ID" value="XM_020243647.1"/>
</dbReference>
<dbReference type="GO" id="GO:0020037">
    <property type="term" value="F:heme binding"/>
    <property type="evidence" value="ECO:0007669"/>
    <property type="project" value="TreeGrafter"/>
</dbReference>
<evidence type="ECO:0000256" key="8">
    <source>
        <dbReference type="ARBA" id="ARBA00022989"/>
    </source>
</evidence>
<dbReference type="PANTHER" id="PTHR15422:SF24">
    <property type="entry name" value="DOMON RELATED DOMAIN-CONTAINING PROTEIN"/>
    <property type="match status" value="1"/>
</dbReference>
<dbReference type="GO" id="GO:0016020">
    <property type="term" value="C:membrane"/>
    <property type="evidence" value="ECO:0007669"/>
    <property type="project" value="UniProtKB-SubCell"/>
</dbReference>
<keyword evidence="6" id="KW-0479">Metal-binding</keyword>
<keyword evidence="7" id="KW-0249">Electron transport</keyword>
<feature type="transmembrane region" description="Helical" evidence="11">
    <location>
        <begin position="100"/>
        <end position="119"/>
    </location>
</feature>
<keyword evidence="9" id="KW-0408">Iron</keyword>
<organism evidence="13 14">
    <name type="scientific">Ananas comosus</name>
    <name type="common">Pineapple</name>
    <name type="synonym">Ananas ananas</name>
    <dbReference type="NCBI Taxonomy" id="4615"/>
    <lineage>
        <taxon>Eukaryota</taxon>
        <taxon>Viridiplantae</taxon>
        <taxon>Streptophyta</taxon>
        <taxon>Embryophyta</taxon>
        <taxon>Tracheophyta</taxon>
        <taxon>Spermatophyta</taxon>
        <taxon>Magnoliopsida</taxon>
        <taxon>Liliopsida</taxon>
        <taxon>Poales</taxon>
        <taxon>Bromeliaceae</taxon>
        <taxon>Bromelioideae</taxon>
        <taxon>Ananas</taxon>
    </lineage>
</organism>
<evidence type="ECO:0000256" key="2">
    <source>
        <dbReference type="ARBA" id="ARBA00004141"/>
    </source>
</evidence>
<keyword evidence="13" id="KW-1185">Reference proteome</keyword>
<proteinExistence type="predicted"/>
<dbReference type="Proteomes" id="UP000515123">
    <property type="component" value="Linkage group 11"/>
</dbReference>
<evidence type="ECO:0000256" key="3">
    <source>
        <dbReference type="ARBA" id="ARBA00022448"/>
    </source>
</evidence>
<reference evidence="14" key="2">
    <citation type="submission" date="2025-08" db="UniProtKB">
        <authorList>
            <consortium name="RefSeq"/>
        </authorList>
    </citation>
    <scope>IDENTIFICATION</scope>
    <source>
        <tissue evidence="14">Leaf</tissue>
    </source>
</reference>
<comment type="cofactor">
    <cofactor evidence="1">
        <name>heme b</name>
        <dbReference type="ChEBI" id="CHEBI:60344"/>
    </cofactor>
</comment>
<dbReference type="PROSITE" id="PS50939">
    <property type="entry name" value="CYTOCHROME_B561"/>
    <property type="match status" value="1"/>
</dbReference>
<protein>
    <submittedName>
        <fullName evidence="14">Cytochrome b561 domain-containing protein At2g30890-like isoform X1</fullName>
    </submittedName>
</protein>
<evidence type="ECO:0000256" key="9">
    <source>
        <dbReference type="ARBA" id="ARBA00023004"/>
    </source>
</evidence>
<dbReference type="Pfam" id="PF03188">
    <property type="entry name" value="Cytochrom_B561"/>
    <property type="match status" value="1"/>
</dbReference>
<dbReference type="CDD" id="cd08760">
    <property type="entry name" value="Cyt_b561_FRRS1_like"/>
    <property type="match status" value="1"/>
</dbReference>
<evidence type="ECO:0000259" key="12">
    <source>
        <dbReference type="PROSITE" id="PS50939"/>
    </source>
</evidence>
<dbReference type="OrthoDB" id="19261at2759"/>
<evidence type="ECO:0000256" key="5">
    <source>
        <dbReference type="ARBA" id="ARBA00022692"/>
    </source>
</evidence>
<evidence type="ECO:0000256" key="4">
    <source>
        <dbReference type="ARBA" id="ARBA00022617"/>
    </source>
</evidence>
<feature type="transmembrane region" description="Helical" evidence="11">
    <location>
        <begin position="198"/>
        <end position="219"/>
    </location>
</feature>
<evidence type="ECO:0000256" key="10">
    <source>
        <dbReference type="ARBA" id="ARBA00023136"/>
    </source>
</evidence>
<dbReference type="InterPro" id="IPR006593">
    <property type="entry name" value="Cyt_b561/ferric_Rdtase_TM"/>
</dbReference>
<dbReference type="AlphaFoldDB" id="A0A6P5FSF5"/>
<evidence type="ECO:0000256" key="6">
    <source>
        <dbReference type="ARBA" id="ARBA00022723"/>
    </source>
</evidence>
<sequence length="246" mass="27759">MRERDRSLLCYCTELKKCQKKKEQHFIFSTAMPATCGGKGNVTIYAALMLLLLLLLVLLLSASVDAARNSSEIYENQRTSQNNPLKLTPQISVQIKVHAFLLWASFGFLIPVGVLIIRMSNNTKSAKSLKILFFSHVIVQIISVLLASAGAILSIKNFANSFENTHQRMGLALYGSIWLQSVFGFFRPNRELKLRRVWYFVHWLLGTGISILGIANTYIGLQTYHERTTRSVKLWTTSIKSALRCG</sequence>
<dbReference type="Gene3D" id="1.20.120.1770">
    <property type="match status" value="1"/>
</dbReference>
<dbReference type="InterPro" id="IPR045150">
    <property type="entry name" value="CYB561D1/2"/>
</dbReference>
<keyword evidence="10 11" id="KW-0472">Membrane</keyword>
<feature type="transmembrane region" description="Helical" evidence="11">
    <location>
        <begin position="167"/>
        <end position="186"/>
    </location>
</feature>
<dbReference type="GO" id="GO:0046872">
    <property type="term" value="F:metal ion binding"/>
    <property type="evidence" value="ECO:0007669"/>
    <property type="project" value="UniProtKB-KW"/>
</dbReference>
<evidence type="ECO:0000256" key="7">
    <source>
        <dbReference type="ARBA" id="ARBA00022982"/>
    </source>
</evidence>
<gene>
    <name evidence="14" type="primary">LOC109717753</name>
</gene>
<keyword evidence="3" id="KW-0813">Transport</keyword>
<dbReference type="GeneID" id="109717753"/>
<name>A0A6P5FSF5_ANACO</name>